<feature type="transmembrane region" description="Helical" evidence="1">
    <location>
        <begin position="32"/>
        <end position="55"/>
    </location>
</feature>
<keyword evidence="1" id="KW-0472">Membrane</keyword>
<dbReference type="EMBL" id="UAWL01000006">
    <property type="protein sequence ID" value="SQB98033.1"/>
    <property type="molecule type" value="Genomic_DNA"/>
</dbReference>
<evidence type="ECO:0000313" key="2">
    <source>
        <dbReference type="EMBL" id="SQB98033.1"/>
    </source>
</evidence>
<dbReference type="Proteomes" id="UP000250166">
    <property type="component" value="Unassembled WGS sequence"/>
</dbReference>
<name>A0A2X3BBQ6_9HELI</name>
<organism evidence="2 3">
    <name type="scientific">Helicobacter fennelliae</name>
    <dbReference type="NCBI Taxonomy" id="215"/>
    <lineage>
        <taxon>Bacteria</taxon>
        <taxon>Pseudomonadati</taxon>
        <taxon>Campylobacterota</taxon>
        <taxon>Epsilonproteobacteria</taxon>
        <taxon>Campylobacterales</taxon>
        <taxon>Helicobacteraceae</taxon>
        <taxon>Helicobacter</taxon>
    </lineage>
</organism>
<protein>
    <submittedName>
        <fullName evidence="2">Putative integral membrane protein</fullName>
    </submittedName>
</protein>
<reference evidence="2 3" key="1">
    <citation type="submission" date="2018-06" db="EMBL/GenBank/DDBJ databases">
        <authorList>
            <consortium name="Pathogen Informatics"/>
            <person name="Doyle S."/>
        </authorList>
    </citation>
    <scope>NUCLEOTIDE SEQUENCE [LARGE SCALE GENOMIC DNA]</scope>
    <source>
        <strain evidence="2 3">NCTC13102</strain>
    </source>
</reference>
<keyword evidence="1" id="KW-1133">Transmembrane helix</keyword>
<evidence type="ECO:0000313" key="3">
    <source>
        <dbReference type="Proteomes" id="UP000250166"/>
    </source>
</evidence>
<gene>
    <name evidence="2" type="ORF">NCTC13102_00483</name>
</gene>
<dbReference type="AlphaFoldDB" id="A0A2X3BBQ6"/>
<sequence length="111" mass="12981">MRVSNFINLSVVAGFFIGLIFGLIKFNEPELVLFLTIVVTITMYLISLSMATIYIHMIEPKRSLLSNKKLIERQLDFFDSEFDMTEKQARSVRQFINNFDFSEELEEDNKS</sequence>
<feature type="transmembrane region" description="Helical" evidence="1">
    <location>
        <begin position="7"/>
        <end position="26"/>
    </location>
</feature>
<evidence type="ECO:0000256" key="1">
    <source>
        <dbReference type="SAM" id="Phobius"/>
    </source>
</evidence>
<accession>A0A2X3BBQ6</accession>
<proteinExistence type="predicted"/>
<dbReference type="RefSeq" id="WP_023946547.1">
    <property type="nucleotide sequence ID" value="NZ_JAERIV010000022.1"/>
</dbReference>
<keyword evidence="1" id="KW-0812">Transmembrane</keyword>